<feature type="transmembrane region" description="Helical" evidence="6">
    <location>
        <begin position="12"/>
        <end position="35"/>
    </location>
</feature>
<dbReference type="Proteomes" id="UP001354227">
    <property type="component" value="Unassembled WGS sequence"/>
</dbReference>
<protein>
    <recommendedName>
        <fullName evidence="9">Membrane protein involved in the export of O-antigen and teichoic acid</fullName>
    </recommendedName>
</protein>
<dbReference type="EMBL" id="JAZDCT010000016">
    <property type="protein sequence ID" value="MEE1888723.1"/>
    <property type="molecule type" value="Genomic_DNA"/>
</dbReference>
<feature type="transmembrane region" description="Helical" evidence="6">
    <location>
        <begin position="89"/>
        <end position="107"/>
    </location>
</feature>
<evidence type="ECO:0000256" key="6">
    <source>
        <dbReference type="SAM" id="Phobius"/>
    </source>
</evidence>
<comment type="caution">
    <text evidence="7">The sequence shown here is derived from an EMBL/GenBank/DDBJ whole genome shotgun (WGS) entry which is preliminary data.</text>
</comment>
<evidence type="ECO:0000256" key="5">
    <source>
        <dbReference type="ARBA" id="ARBA00023136"/>
    </source>
</evidence>
<evidence type="ECO:0000256" key="4">
    <source>
        <dbReference type="ARBA" id="ARBA00022989"/>
    </source>
</evidence>
<dbReference type="RefSeq" id="WP_330104108.1">
    <property type="nucleotide sequence ID" value="NZ_JAZDCT010000016.1"/>
</dbReference>
<keyword evidence="4 6" id="KW-1133">Transmembrane helix</keyword>
<feature type="transmembrane region" description="Helical" evidence="6">
    <location>
        <begin position="365"/>
        <end position="385"/>
    </location>
</feature>
<evidence type="ECO:0000313" key="8">
    <source>
        <dbReference type="Proteomes" id="UP001354227"/>
    </source>
</evidence>
<gene>
    <name evidence="7" type="ORF">V0R62_13755</name>
</gene>
<evidence type="ECO:0008006" key="9">
    <source>
        <dbReference type="Google" id="ProtNLM"/>
    </source>
</evidence>
<reference evidence="7" key="1">
    <citation type="submission" date="2024-01" db="EMBL/GenBank/DDBJ databases">
        <title>Unpublished Manusciprt.</title>
        <authorList>
            <person name="Duman M."/>
            <person name="Valdes E.G."/>
            <person name="Ajmi N."/>
            <person name="Altun S."/>
            <person name="Saticioglu I.B."/>
        </authorList>
    </citation>
    <scope>NUCLEOTIDE SEQUENCE</scope>
    <source>
        <strain evidence="7">137P</strain>
    </source>
</reference>
<feature type="transmembrane region" description="Helical" evidence="6">
    <location>
        <begin position="338"/>
        <end position="358"/>
    </location>
</feature>
<feature type="transmembrane region" description="Helical" evidence="6">
    <location>
        <begin position="47"/>
        <end position="68"/>
    </location>
</feature>
<feature type="transmembrane region" description="Helical" evidence="6">
    <location>
        <begin position="178"/>
        <end position="197"/>
    </location>
</feature>
<dbReference type="PANTHER" id="PTHR30250:SF11">
    <property type="entry name" value="O-ANTIGEN TRANSPORTER-RELATED"/>
    <property type="match status" value="1"/>
</dbReference>
<feature type="transmembrane region" description="Helical" evidence="6">
    <location>
        <begin position="113"/>
        <end position="131"/>
    </location>
</feature>
<proteinExistence type="predicted"/>
<evidence type="ECO:0000256" key="3">
    <source>
        <dbReference type="ARBA" id="ARBA00022692"/>
    </source>
</evidence>
<keyword evidence="2" id="KW-1003">Cell membrane</keyword>
<dbReference type="PANTHER" id="PTHR30250">
    <property type="entry name" value="PST FAMILY PREDICTED COLANIC ACID TRANSPORTER"/>
    <property type="match status" value="1"/>
</dbReference>
<evidence type="ECO:0000313" key="7">
    <source>
        <dbReference type="EMBL" id="MEE1888723.1"/>
    </source>
</evidence>
<keyword evidence="5 6" id="KW-0472">Membrane</keyword>
<sequence>MKVSNIMFSSKVVRLFNIALRGLTLLSKFALIFFLARFLDVSEVGVYGLFAAAIGYSLYVVGFEFYNYSTREIIGQPPARWLAMVRDQFALYGLLYVAFLPIAFYLFHAGILPWHYLVWFFLLTVLEHVAQEMNRLLVAISEPVLASVVLFVRSGAWCLLVVGWMWWSPGSRTLELVFSAWSAGCFLACVLAGIRLMKLDRRALASAVDWSWVRKGIRVAIPLLVATLAVRGIFTLDRYFVEALANLATVGAYVLYVSMATAVMSFLDAGVIVFLFPRLVALAKQGDQPGFAKAMRELTLNVIVVTGVLVVACSLLARPVVGYLGSPAYADHLAMLDWLLLAMAFYCLSMIPHLGLYAHGRDRHLLLSQVAGFVLFILLAWLWGAQAGARAIPWAMCVAFGVVWVWKMVAYHRLCGGAAAGKGPGVEQVG</sequence>
<feature type="transmembrane region" description="Helical" evidence="6">
    <location>
        <begin position="143"/>
        <end position="166"/>
    </location>
</feature>
<keyword evidence="3 6" id="KW-0812">Transmembrane</keyword>
<feature type="transmembrane region" description="Helical" evidence="6">
    <location>
        <begin position="391"/>
        <end position="409"/>
    </location>
</feature>
<feature type="transmembrane region" description="Helical" evidence="6">
    <location>
        <begin position="254"/>
        <end position="277"/>
    </location>
</feature>
<keyword evidence="8" id="KW-1185">Reference proteome</keyword>
<comment type="subcellular location">
    <subcellularLocation>
        <location evidence="1">Cell membrane</location>
        <topology evidence="1">Multi-pass membrane protein</topology>
    </subcellularLocation>
</comment>
<organism evidence="7 8">
    <name type="scientific">Pseudomonas carassii</name>
    <dbReference type="NCBI Taxonomy" id="3115855"/>
    <lineage>
        <taxon>Bacteria</taxon>
        <taxon>Pseudomonadati</taxon>
        <taxon>Pseudomonadota</taxon>
        <taxon>Gammaproteobacteria</taxon>
        <taxon>Pseudomonadales</taxon>
        <taxon>Pseudomonadaceae</taxon>
        <taxon>Pseudomonas</taxon>
    </lineage>
</organism>
<dbReference type="InterPro" id="IPR050833">
    <property type="entry name" value="Poly_Biosynth_Transport"/>
</dbReference>
<name>A0ABU7HBT0_9PSED</name>
<accession>A0ABU7HBT0</accession>
<evidence type="ECO:0000256" key="2">
    <source>
        <dbReference type="ARBA" id="ARBA00022475"/>
    </source>
</evidence>
<evidence type="ECO:0000256" key="1">
    <source>
        <dbReference type="ARBA" id="ARBA00004651"/>
    </source>
</evidence>
<feature type="transmembrane region" description="Helical" evidence="6">
    <location>
        <begin position="298"/>
        <end position="318"/>
    </location>
</feature>
<feature type="transmembrane region" description="Helical" evidence="6">
    <location>
        <begin position="217"/>
        <end position="234"/>
    </location>
</feature>